<name>A0A4R5VBN4_9RHOB</name>
<protein>
    <submittedName>
        <fullName evidence="1">Uncharacterized protein</fullName>
    </submittedName>
</protein>
<evidence type="ECO:0000313" key="2">
    <source>
        <dbReference type="Proteomes" id="UP000295301"/>
    </source>
</evidence>
<reference evidence="1 2" key="1">
    <citation type="submission" date="2019-03" db="EMBL/GenBank/DDBJ databases">
        <title>Ruegeria lutea sp. nov., a novel strain, isolated from marine sediment, the Masan Bay, South Korea.</title>
        <authorList>
            <person name="Kim J."/>
            <person name="Kim D.-Y."/>
            <person name="Lee S.-S."/>
        </authorList>
    </citation>
    <scope>NUCLEOTIDE SEQUENCE [LARGE SCALE GENOMIC DNA]</scope>
    <source>
        <strain evidence="1 2">318-1</strain>
    </source>
</reference>
<gene>
    <name evidence="1" type="ORF">E1832_08580</name>
</gene>
<accession>A0A4R5VBN4</accession>
<dbReference type="Proteomes" id="UP000295301">
    <property type="component" value="Unassembled WGS sequence"/>
</dbReference>
<sequence>MTEKDRIKRGERLLDTVHDLIGEEMNVIDTDISYAIRQVGKAMSPKGEDYLSAGVELAEYLISERPICRGTRLMLAELVLGELRNPKVRAKKIGAGHPKVVEAVSHYDKRISEGWPPKAAEHDVFKSLGVKRSTLYNYIKLVREREEQVAKAKAVIGCPK</sequence>
<dbReference type="AlphaFoldDB" id="A0A4R5VBN4"/>
<proteinExistence type="predicted"/>
<organism evidence="1 2">
    <name type="scientific">Antarcticimicrobium luteum</name>
    <dbReference type="NCBI Taxonomy" id="2547397"/>
    <lineage>
        <taxon>Bacteria</taxon>
        <taxon>Pseudomonadati</taxon>
        <taxon>Pseudomonadota</taxon>
        <taxon>Alphaproteobacteria</taxon>
        <taxon>Rhodobacterales</taxon>
        <taxon>Paracoccaceae</taxon>
        <taxon>Antarcticimicrobium</taxon>
    </lineage>
</organism>
<keyword evidence="2" id="KW-1185">Reference proteome</keyword>
<comment type="caution">
    <text evidence="1">The sequence shown here is derived from an EMBL/GenBank/DDBJ whole genome shotgun (WGS) entry which is preliminary data.</text>
</comment>
<evidence type="ECO:0000313" key="1">
    <source>
        <dbReference type="EMBL" id="TDK49642.1"/>
    </source>
</evidence>
<dbReference type="RefSeq" id="WP_133359330.1">
    <property type="nucleotide sequence ID" value="NZ_SMUV01000061.1"/>
</dbReference>
<dbReference type="EMBL" id="SMUV01000061">
    <property type="protein sequence ID" value="TDK49642.1"/>
    <property type="molecule type" value="Genomic_DNA"/>
</dbReference>